<comment type="caution">
    <text evidence="1">The sequence shown here is derived from an EMBL/GenBank/DDBJ whole genome shotgun (WGS) entry which is preliminary data.</text>
</comment>
<dbReference type="Proteomes" id="UP001062846">
    <property type="component" value="Chromosome 11"/>
</dbReference>
<dbReference type="EMBL" id="CM046398">
    <property type="protein sequence ID" value="KAI8531006.1"/>
    <property type="molecule type" value="Genomic_DNA"/>
</dbReference>
<proteinExistence type="predicted"/>
<keyword evidence="2" id="KW-1185">Reference proteome</keyword>
<sequence>MQSSEAEVVRVSREAICRGVKELMEGRKERIATEKSQALGEVVRQTVEKGGSSCLSLTKLVDQLRASQLK</sequence>
<organism evidence="1 2">
    <name type="scientific">Rhododendron molle</name>
    <name type="common">Chinese azalea</name>
    <name type="synonym">Azalea mollis</name>
    <dbReference type="NCBI Taxonomy" id="49168"/>
    <lineage>
        <taxon>Eukaryota</taxon>
        <taxon>Viridiplantae</taxon>
        <taxon>Streptophyta</taxon>
        <taxon>Embryophyta</taxon>
        <taxon>Tracheophyta</taxon>
        <taxon>Spermatophyta</taxon>
        <taxon>Magnoliopsida</taxon>
        <taxon>eudicotyledons</taxon>
        <taxon>Gunneridae</taxon>
        <taxon>Pentapetalae</taxon>
        <taxon>asterids</taxon>
        <taxon>Ericales</taxon>
        <taxon>Ericaceae</taxon>
        <taxon>Ericoideae</taxon>
        <taxon>Rhodoreae</taxon>
        <taxon>Rhododendron</taxon>
    </lineage>
</organism>
<evidence type="ECO:0000313" key="1">
    <source>
        <dbReference type="EMBL" id="KAI8531006.1"/>
    </source>
</evidence>
<protein>
    <submittedName>
        <fullName evidence="1">Uncharacterized protein</fullName>
    </submittedName>
</protein>
<evidence type="ECO:0000313" key="2">
    <source>
        <dbReference type="Proteomes" id="UP001062846"/>
    </source>
</evidence>
<reference evidence="1" key="1">
    <citation type="submission" date="2022-02" db="EMBL/GenBank/DDBJ databases">
        <title>Plant Genome Project.</title>
        <authorList>
            <person name="Zhang R.-G."/>
        </authorList>
    </citation>
    <scope>NUCLEOTIDE SEQUENCE</scope>
    <source>
        <strain evidence="1">AT1</strain>
    </source>
</reference>
<accession>A0ACC0LRU8</accession>
<gene>
    <name evidence="1" type="ORF">RHMOL_Rhmol11G0104100</name>
</gene>
<name>A0ACC0LRU8_RHOML</name>